<evidence type="ECO:0008006" key="9">
    <source>
        <dbReference type="Google" id="ProtNLM"/>
    </source>
</evidence>
<protein>
    <recommendedName>
        <fullName evidence="9">39S ribosomal protein L41, mitochondrial</fullName>
    </recommendedName>
</protein>
<evidence type="ECO:0000256" key="3">
    <source>
        <dbReference type="ARBA" id="ARBA00022946"/>
    </source>
</evidence>
<dbReference type="GO" id="GO:0005762">
    <property type="term" value="C:mitochondrial large ribosomal subunit"/>
    <property type="evidence" value="ECO:0007669"/>
    <property type="project" value="InterPro"/>
</dbReference>
<keyword evidence="6" id="KW-0687">Ribonucleoprotein</keyword>
<reference evidence="8" key="1">
    <citation type="submission" date="2021-01" db="EMBL/GenBank/DDBJ databases">
        <authorList>
            <person name="Corre E."/>
            <person name="Pelletier E."/>
            <person name="Niang G."/>
            <person name="Scheremetjew M."/>
            <person name="Finn R."/>
            <person name="Kale V."/>
            <person name="Holt S."/>
            <person name="Cochrane G."/>
            <person name="Meng A."/>
            <person name="Brown T."/>
            <person name="Cohen L."/>
        </authorList>
    </citation>
    <scope>NUCLEOTIDE SEQUENCE</scope>
    <source>
        <strain evidence="8">CCMP1243</strain>
    </source>
</reference>
<dbReference type="PANTHER" id="PTHR21338:SF0">
    <property type="entry name" value="LARGE RIBOSOMAL SUBUNIT PROTEIN ML41"/>
    <property type="match status" value="1"/>
</dbReference>
<keyword evidence="7" id="KW-0732">Signal</keyword>
<feature type="chain" id="PRO_5031544647" description="39S ribosomal protein L41, mitochondrial" evidence="7">
    <location>
        <begin position="20"/>
        <end position="120"/>
    </location>
</feature>
<dbReference type="InterPro" id="IPR019189">
    <property type="entry name" value="Ribosomal_mL41"/>
</dbReference>
<sequence>MTALSLQAMWVAAVGAARAAVPCLPTQPLRLFSKYYGNALRKRLPLSPKRARKGYYKGNGCRSEGRHTSKGGFVVDKNRLLELVVPDLQGFKLKPYVSRATEKSSFPVARALFAEGPKQP</sequence>
<dbReference type="Pfam" id="PF09809">
    <property type="entry name" value="MRP-L27"/>
    <property type="match status" value="1"/>
</dbReference>
<dbReference type="AlphaFoldDB" id="A0A7S2RFS1"/>
<dbReference type="EMBL" id="HBHJ01005663">
    <property type="protein sequence ID" value="CAD9668746.1"/>
    <property type="molecule type" value="Transcribed_RNA"/>
</dbReference>
<evidence type="ECO:0000256" key="6">
    <source>
        <dbReference type="ARBA" id="ARBA00023274"/>
    </source>
</evidence>
<dbReference type="GO" id="GO:0006412">
    <property type="term" value="P:translation"/>
    <property type="evidence" value="ECO:0007669"/>
    <property type="project" value="TreeGrafter"/>
</dbReference>
<evidence type="ECO:0000256" key="2">
    <source>
        <dbReference type="ARBA" id="ARBA00010152"/>
    </source>
</evidence>
<comment type="similarity">
    <text evidence="2">Belongs to the mitochondrion-specific ribosomal protein mL41 family.</text>
</comment>
<keyword evidence="5" id="KW-0496">Mitochondrion</keyword>
<comment type="subcellular location">
    <subcellularLocation>
        <location evidence="1">Mitochondrion</location>
    </subcellularLocation>
</comment>
<organism evidence="8">
    <name type="scientific">Rhizochromulina marina</name>
    <dbReference type="NCBI Taxonomy" id="1034831"/>
    <lineage>
        <taxon>Eukaryota</taxon>
        <taxon>Sar</taxon>
        <taxon>Stramenopiles</taxon>
        <taxon>Ochrophyta</taxon>
        <taxon>Dictyochophyceae</taxon>
        <taxon>Rhizochromulinales</taxon>
        <taxon>Rhizochromulina</taxon>
    </lineage>
</organism>
<proteinExistence type="inferred from homology"/>
<evidence type="ECO:0000256" key="4">
    <source>
        <dbReference type="ARBA" id="ARBA00022980"/>
    </source>
</evidence>
<name>A0A7S2RFS1_9STRA</name>
<keyword evidence="3" id="KW-0809">Transit peptide</keyword>
<evidence type="ECO:0000256" key="7">
    <source>
        <dbReference type="SAM" id="SignalP"/>
    </source>
</evidence>
<evidence type="ECO:0000256" key="1">
    <source>
        <dbReference type="ARBA" id="ARBA00004173"/>
    </source>
</evidence>
<feature type="signal peptide" evidence="7">
    <location>
        <begin position="1"/>
        <end position="19"/>
    </location>
</feature>
<keyword evidence="4" id="KW-0689">Ribosomal protein</keyword>
<evidence type="ECO:0000313" key="8">
    <source>
        <dbReference type="EMBL" id="CAD9668746.1"/>
    </source>
</evidence>
<accession>A0A7S2RFS1</accession>
<dbReference type="GO" id="GO:0003735">
    <property type="term" value="F:structural constituent of ribosome"/>
    <property type="evidence" value="ECO:0007669"/>
    <property type="project" value="InterPro"/>
</dbReference>
<gene>
    <name evidence="8" type="ORF">RMAR1173_LOCUS3717</name>
</gene>
<dbReference type="PANTHER" id="PTHR21338">
    <property type="entry name" value="MITOCHONDRIAL RIBOSOMAL PROTEIN L41"/>
    <property type="match status" value="1"/>
</dbReference>
<evidence type="ECO:0000256" key="5">
    <source>
        <dbReference type="ARBA" id="ARBA00023128"/>
    </source>
</evidence>